<evidence type="ECO:0000313" key="3">
    <source>
        <dbReference type="WBParaSite" id="SPAL_0001706400.1"/>
    </source>
</evidence>
<evidence type="ECO:0000259" key="1">
    <source>
        <dbReference type="PROSITE" id="PS50181"/>
    </source>
</evidence>
<sequence length="350" mass="41126">MDLNNLGMNFSIEEEYFEEKDYISDLPDDVLAIIFSNLSWKDILCARIVSRGFYNVINKNYHKLERRKVEDLWINYKKNSDSHPIHVKMSFYSGDFRDVPMASNTKKTDIQDDQELLRFLKIFDMKNLGYLEVYGSCDPCIFDILNRSLPIGTNIGELFIFKLEEKSFNSFRLFVEKHSSIENLSIVNIYSSSKGVEDIYSRLSLSSLRSMKAFTNFYTAGKEVLLTDLVIKLLRMNPNIEYLNIGETNNIEFVKSILKKYFTMEQPHKMQNECGYNETTLYIKFNGMFYFLLLILREELKELGNVGECIYERGICSVFISILNCKYCLKNKHIITRRVVLWDEGEELDR</sequence>
<reference evidence="3" key="1">
    <citation type="submission" date="2017-02" db="UniProtKB">
        <authorList>
            <consortium name="WormBaseParasite"/>
        </authorList>
    </citation>
    <scope>IDENTIFICATION</scope>
</reference>
<dbReference type="Gene3D" id="1.20.1280.50">
    <property type="match status" value="1"/>
</dbReference>
<dbReference type="InterPro" id="IPR001810">
    <property type="entry name" value="F-box_dom"/>
</dbReference>
<dbReference type="SMART" id="SM00256">
    <property type="entry name" value="FBOX"/>
    <property type="match status" value="1"/>
</dbReference>
<name>A0A0N5CGT9_STREA</name>
<feature type="domain" description="F-box" evidence="1">
    <location>
        <begin position="20"/>
        <end position="76"/>
    </location>
</feature>
<dbReference type="WBParaSite" id="SPAL_0001706400.1">
    <property type="protein sequence ID" value="SPAL_0001706400.1"/>
    <property type="gene ID" value="SPAL_0001706400"/>
</dbReference>
<keyword evidence="2" id="KW-1185">Reference proteome</keyword>
<accession>A0A0N5CGT9</accession>
<dbReference type="PROSITE" id="PS50181">
    <property type="entry name" value="FBOX"/>
    <property type="match status" value="1"/>
</dbReference>
<dbReference type="Proteomes" id="UP000046392">
    <property type="component" value="Unplaced"/>
</dbReference>
<organism evidence="2 3">
    <name type="scientific">Strongyloides papillosus</name>
    <name type="common">Intestinal threadworm</name>
    <dbReference type="NCBI Taxonomy" id="174720"/>
    <lineage>
        <taxon>Eukaryota</taxon>
        <taxon>Metazoa</taxon>
        <taxon>Ecdysozoa</taxon>
        <taxon>Nematoda</taxon>
        <taxon>Chromadorea</taxon>
        <taxon>Rhabditida</taxon>
        <taxon>Tylenchina</taxon>
        <taxon>Panagrolaimomorpha</taxon>
        <taxon>Strongyloidoidea</taxon>
        <taxon>Strongyloididae</taxon>
        <taxon>Strongyloides</taxon>
    </lineage>
</organism>
<evidence type="ECO:0000313" key="2">
    <source>
        <dbReference type="Proteomes" id="UP000046392"/>
    </source>
</evidence>
<dbReference type="AlphaFoldDB" id="A0A0N5CGT9"/>
<protein>
    <submittedName>
        <fullName evidence="3">F-box domain-containing protein</fullName>
    </submittedName>
</protein>
<dbReference type="InterPro" id="IPR036047">
    <property type="entry name" value="F-box-like_dom_sf"/>
</dbReference>
<dbReference type="SUPFAM" id="SSF81383">
    <property type="entry name" value="F-box domain"/>
    <property type="match status" value="1"/>
</dbReference>
<proteinExistence type="predicted"/>
<dbReference type="CDD" id="cd09917">
    <property type="entry name" value="F-box_SF"/>
    <property type="match status" value="1"/>
</dbReference>
<dbReference type="Pfam" id="PF00646">
    <property type="entry name" value="F-box"/>
    <property type="match status" value="1"/>
</dbReference>